<evidence type="ECO:0000313" key="5">
    <source>
        <dbReference type="Proteomes" id="UP000502928"/>
    </source>
</evidence>
<keyword evidence="1" id="KW-0175">Coiled coil</keyword>
<reference evidence="4 5" key="1">
    <citation type="submission" date="2020-02" db="EMBL/GenBank/DDBJ databases">
        <title>Complete genome of Muricauda sp. 501str8.</title>
        <authorList>
            <person name="Dong B."/>
            <person name="Zhu S."/>
            <person name="Yang J."/>
            <person name="Chen J."/>
        </authorList>
    </citation>
    <scope>NUCLEOTIDE SEQUENCE [LARGE SCALE GENOMIC DNA]</scope>
    <source>
        <strain evidence="4 5">501str8</strain>
    </source>
</reference>
<feature type="coiled-coil region" evidence="1">
    <location>
        <begin position="374"/>
        <end position="401"/>
    </location>
</feature>
<evidence type="ECO:0000313" key="4">
    <source>
        <dbReference type="EMBL" id="QII43735.1"/>
    </source>
</evidence>
<dbReference type="InterPro" id="IPR025646">
    <property type="entry name" value="DUF4350"/>
</dbReference>
<organism evidence="4 5">
    <name type="scientific">Flagellimonas oceani</name>
    <dbReference type="NCBI Taxonomy" id="2698672"/>
    <lineage>
        <taxon>Bacteria</taxon>
        <taxon>Pseudomonadati</taxon>
        <taxon>Bacteroidota</taxon>
        <taxon>Flavobacteriia</taxon>
        <taxon>Flavobacteriales</taxon>
        <taxon>Flavobacteriaceae</taxon>
        <taxon>Flagellimonas</taxon>
    </lineage>
</organism>
<keyword evidence="2" id="KW-0472">Membrane</keyword>
<keyword evidence="2" id="KW-1133">Transmembrane helix</keyword>
<dbReference type="Proteomes" id="UP000502928">
    <property type="component" value="Chromosome"/>
</dbReference>
<sequence>MSRKGWIYITIGILTLAALFALEYNKPKKINWFPSYVSHHKIPYGTYVLNDLMEKYFPDAVQQIQKPPFEFLSRTDSVKGTYFFVNETVSFEKAELNTILEWVDQGNQLFVASSSFETKLLDTLNLKQRFVYNDGQLEPIFYFELVNPAFKNKKVKFTKDYYTPSFDQLDTLRTTVLGQVYTTADSTGTLTKHANTIKQPFGKGEIVLSSFPKAFTNYFILKDDNSEYTAGLLSYLDRSETIYMDNFHKSGKSFYTSPMYLFLNTEEFKWAYYLILIGAIVYIIFEGKRKQRAIPVVSPVKNQTLAFTRTIADMYFEKKELHLITKHKIDYFLEYLRSRLYVTTQDLEDETFLRNLALRSNSTLEEVKNLLGMITKLRAKQHITEEELKNLNKKIEAFKANVDGK</sequence>
<keyword evidence="2" id="KW-0812">Transmembrane</keyword>
<evidence type="ECO:0000259" key="3">
    <source>
        <dbReference type="Pfam" id="PF14258"/>
    </source>
</evidence>
<dbReference type="KEGG" id="mut:GVT53_03275"/>
<dbReference type="RefSeq" id="WP_166247402.1">
    <property type="nucleotide sequence ID" value="NZ_CP049616.1"/>
</dbReference>
<protein>
    <submittedName>
        <fullName evidence="4">DUF4350 domain-containing protein</fullName>
    </submittedName>
</protein>
<dbReference type="AlphaFoldDB" id="A0A6G7IYV5"/>
<evidence type="ECO:0000256" key="2">
    <source>
        <dbReference type="SAM" id="Phobius"/>
    </source>
</evidence>
<accession>A0A6G7IYV5</accession>
<feature type="transmembrane region" description="Helical" evidence="2">
    <location>
        <begin position="270"/>
        <end position="285"/>
    </location>
</feature>
<keyword evidence="5" id="KW-1185">Reference proteome</keyword>
<proteinExistence type="predicted"/>
<name>A0A6G7IYV5_9FLAO</name>
<dbReference type="EMBL" id="CP049616">
    <property type="protein sequence ID" value="QII43735.1"/>
    <property type="molecule type" value="Genomic_DNA"/>
</dbReference>
<evidence type="ECO:0000256" key="1">
    <source>
        <dbReference type="SAM" id="Coils"/>
    </source>
</evidence>
<dbReference type="Pfam" id="PF14258">
    <property type="entry name" value="DUF4350"/>
    <property type="match status" value="1"/>
</dbReference>
<gene>
    <name evidence="4" type="ORF">GVT53_03275</name>
</gene>
<feature type="domain" description="DUF4350" evidence="3">
    <location>
        <begin position="40"/>
        <end position="233"/>
    </location>
</feature>